<feature type="chain" id="PRO_5020698938" evidence="2">
    <location>
        <begin position="21"/>
        <end position="125"/>
    </location>
</feature>
<keyword evidence="4" id="KW-1185">Reference proteome</keyword>
<reference evidence="3 4" key="1">
    <citation type="journal article" date="2019" name="Nat. Ecol. Evol.">
        <title>Megaphylogeny resolves global patterns of mushroom evolution.</title>
        <authorList>
            <person name="Varga T."/>
            <person name="Krizsan K."/>
            <person name="Foldi C."/>
            <person name="Dima B."/>
            <person name="Sanchez-Garcia M."/>
            <person name="Sanchez-Ramirez S."/>
            <person name="Szollosi G.J."/>
            <person name="Szarkandi J.G."/>
            <person name="Papp V."/>
            <person name="Albert L."/>
            <person name="Andreopoulos W."/>
            <person name="Angelini C."/>
            <person name="Antonin V."/>
            <person name="Barry K.W."/>
            <person name="Bougher N.L."/>
            <person name="Buchanan P."/>
            <person name="Buyck B."/>
            <person name="Bense V."/>
            <person name="Catcheside P."/>
            <person name="Chovatia M."/>
            <person name="Cooper J."/>
            <person name="Damon W."/>
            <person name="Desjardin D."/>
            <person name="Finy P."/>
            <person name="Geml J."/>
            <person name="Haridas S."/>
            <person name="Hughes K."/>
            <person name="Justo A."/>
            <person name="Karasinski D."/>
            <person name="Kautmanova I."/>
            <person name="Kiss B."/>
            <person name="Kocsube S."/>
            <person name="Kotiranta H."/>
            <person name="LaButti K.M."/>
            <person name="Lechner B.E."/>
            <person name="Liimatainen K."/>
            <person name="Lipzen A."/>
            <person name="Lukacs Z."/>
            <person name="Mihaltcheva S."/>
            <person name="Morgado L.N."/>
            <person name="Niskanen T."/>
            <person name="Noordeloos M.E."/>
            <person name="Ohm R.A."/>
            <person name="Ortiz-Santana B."/>
            <person name="Ovrebo C."/>
            <person name="Racz N."/>
            <person name="Riley R."/>
            <person name="Savchenko A."/>
            <person name="Shiryaev A."/>
            <person name="Soop K."/>
            <person name="Spirin V."/>
            <person name="Szebenyi C."/>
            <person name="Tomsovsky M."/>
            <person name="Tulloss R.E."/>
            <person name="Uehling J."/>
            <person name="Grigoriev I.V."/>
            <person name="Vagvolgyi C."/>
            <person name="Papp T."/>
            <person name="Martin F.M."/>
            <person name="Miettinen O."/>
            <person name="Hibbett D.S."/>
            <person name="Nagy L.G."/>
        </authorList>
    </citation>
    <scope>NUCLEOTIDE SEQUENCE [LARGE SCALE GENOMIC DNA]</scope>
    <source>
        <strain evidence="3 4">CBS 962.96</strain>
    </source>
</reference>
<dbReference type="OrthoDB" id="3057023at2759"/>
<feature type="region of interest" description="Disordered" evidence="1">
    <location>
        <begin position="21"/>
        <end position="50"/>
    </location>
</feature>
<dbReference type="Proteomes" id="UP000297245">
    <property type="component" value="Unassembled WGS sequence"/>
</dbReference>
<evidence type="ECO:0000256" key="2">
    <source>
        <dbReference type="SAM" id="SignalP"/>
    </source>
</evidence>
<protein>
    <submittedName>
        <fullName evidence="3">Uncharacterized protein</fullName>
    </submittedName>
</protein>
<name>A0A4S8MIY3_DENBC</name>
<dbReference type="AlphaFoldDB" id="A0A4S8MIY3"/>
<gene>
    <name evidence="3" type="ORF">K435DRAFT_919080</name>
</gene>
<proteinExistence type="predicted"/>
<keyword evidence="2" id="KW-0732">Signal</keyword>
<evidence type="ECO:0000313" key="4">
    <source>
        <dbReference type="Proteomes" id="UP000297245"/>
    </source>
</evidence>
<sequence length="125" mass="13308">MSTRISISILHGLVPLQVSASKTVKPSQNDNPIPPSQEPTASGSTSTLLPTTGPFWTLQMLALQVPDGTPTSAGLEVFLAEPASLLGDTTDLTADILLEKVVNPLLHKVFQGKSNSELENMVRFN</sequence>
<feature type="signal peptide" evidence="2">
    <location>
        <begin position="1"/>
        <end position="20"/>
    </location>
</feature>
<accession>A0A4S8MIY3</accession>
<feature type="compositionally biased region" description="Polar residues" evidence="1">
    <location>
        <begin position="21"/>
        <end position="31"/>
    </location>
</feature>
<dbReference type="EMBL" id="ML179074">
    <property type="protein sequence ID" value="THV02720.1"/>
    <property type="molecule type" value="Genomic_DNA"/>
</dbReference>
<organism evidence="3 4">
    <name type="scientific">Dendrothele bispora (strain CBS 962.96)</name>
    <dbReference type="NCBI Taxonomy" id="1314807"/>
    <lineage>
        <taxon>Eukaryota</taxon>
        <taxon>Fungi</taxon>
        <taxon>Dikarya</taxon>
        <taxon>Basidiomycota</taxon>
        <taxon>Agaricomycotina</taxon>
        <taxon>Agaricomycetes</taxon>
        <taxon>Agaricomycetidae</taxon>
        <taxon>Agaricales</taxon>
        <taxon>Agaricales incertae sedis</taxon>
        <taxon>Dendrothele</taxon>
    </lineage>
</organism>
<evidence type="ECO:0000313" key="3">
    <source>
        <dbReference type="EMBL" id="THV02720.1"/>
    </source>
</evidence>
<evidence type="ECO:0000256" key="1">
    <source>
        <dbReference type="SAM" id="MobiDB-lite"/>
    </source>
</evidence>
<feature type="compositionally biased region" description="Low complexity" evidence="1">
    <location>
        <begin position="39"/>
        <end position="50"/>
    </location>
</feature>